<feature type="chain" id="PRO_5003590858" evidence="2">
    <location>
        <begin position="24"/>
        <end position="641"/>
    </location>
</feature>
<dbReference type="Pfam" id="PF00144">
    <property type="entry name" value="Beta-lactamase"/>
    <property type="match status" value="1"/>
</dbReference>
<feature type="transmembrane region" description="Helical" evidence="1">
    <location>
        <begin position="499"/>
        <end position="520"/>
    </location>
</feature>
<proteinExistence type="predicted"/>
<keyword evidence="1" id="KW-1133">Transmembrane helix</keyword>
<dbReference type="EMBL" id="AHKH01000091">
    <property type="protein sequence ID" value="EHQ59950.1"/>
    <property type="molecule type" value="Genomic_DNA"/>
</dbReference>
<keyword evidence="5" id="KW-1185">Reference proteome</keyword>
<feature type="transmembrane region" description="Helical" evidence="1">
    <location>
        <begin position="540"/>
        <end position="560"/>
    </location>
</feature>
<dbReference type="InterPro" id="IPR012338">
    <property type="entry name" value="Beta-lactam/transpept-like"/>
</dbReference>
<dbReference type="SUPFAM" id="SSF56601">
    <property type="entry name" value="beta-lactamase/transpeptidase-like"/>
    <property type="match status" value="1"/>
</dbReference>
<organism evidence="4 5">
    <name type="scientific">Paenibacillus dendritiformis C454</name>
    <dbReference type="NCBI Taxonomy" id="1131935"/>
    <lineage>
        <taxon>Bacteria</taxon>
        <taxon>Bacillati</taxon>
        <taxon>Bacillota</taxon>
        <taxon>Bacilli</taxon>
        <taxon>Bacillales</taxon>
        <taxon>Paenibacillaceae</taxon>
        <taxon>Paenibacillus</taxon>
    </lineage>
</organism>
<dbReference type="InterPro" id="IPR001466">
    <property type="entry name" value="Beta-lactam-related"/>
</dbReference>
<dbReference type="Proteomes" id="UP000003900">
    <property type="component" value="Unassembled WGS sequence"/>
</dbReference>
<evidence type="ECO:0000313" key="5">
    <source>
        <dbReference type="Proteomes" id="UP000003900"/>
    </source>
</evidence>
<feature type="signal peptide" evidence="2">
    <location>
        <begin position="1"/>
        <end position="23"/>
    </location>
</feature>
<sequence length="641" mass="70926">MVLMLLCALLGSVLMAFPSPAGAKFAAYPDLEAFVDEVMKAQMEKYDMTNAAVAVVSGGEVRLAKGYGYADREKRIPVDAERTLFRIGSTSKLLTWTAVMQLVEQGKLDLNADINRYLDVKIPQQLIHSPDQAEPITLTHLMTHAPGFEDSVDSIFRLSADEMLPLQEYIRLHLPARVFPPGEVAAYSNYGAALAGYIVERVSGQPFAEYVEQHIFTPLGMSRSSFLQPLPESLAQDLAKAYRAVDGGYAEGEFEYLLPGPAGGMSSTASDMACFMIAHLQGGQAGEGRILQEDTVEQMHRQQFTQHPELGGMTYGFMEGTLNGQRLLFQNGSTMLFGTGLYLLPEQGTGIFVSFSGGSYLAHNELFQAFMDRYYPSPRAASEPPPAGSVERGRAYVGEYHQNRRNFTTSESIVSLMMGTIAVGMEEDGHLLITHGGETNRFVEVEPGIYHNFREGRTQDYFGEFRTIVFDRDPYGNIMLMSDGPMTYSQAPWYGTSSFTMMALLFAVFVVAGSSLYWLIGAFVRRIRRRSLKDAAGAAAARWTAVAYGLLTVIAVAGMASTGRTDPVYGLPATSYMEPSAWQVWIDRIPFLLAGLGAVIVLLTLLLWWKRYGRLRARIHYTLFALAVLGMLKLFSYWNII</sequence>
<feature type="transmembrane region" description="Helical" evidence="1">
    <location>
        <begin position="589"/>
        <end position="609"/>
    </location>
</feature>
<keyword evidence="2" id="KW-0732">Signal</keyword>
<protein>
    <submittedName>
        <fullName evidence="4">Beta-lactamase</fullName>
    </submittedName>
</protein>
<accession>H3SLW2</accession>
<dbReference type="PANTHER" id="PTHR46825">
    <property type="entry name" value="D-ALANYL-D-ALANINE-CARBOXYPEPTIDASE/ENDOPEPTIDASE AMPH"/>
    <property type="match status" value="1"/>
</dbReference>
<feature type="domain" description="Beta-lactamase-related" evidence="3">
    <location>
        <begin position="35"/>
        <end position="357"/>
    </location>
</feature>
<comment type="caution">
    <text evidence="4">The sequence shown here is derived from an EMBL/GenBank/DDBJ whole genome shotgun (WGS) entry which is preliminary data.</text>
</comment>
<dbReference type="PATRIC" id="fig|1131935.3.peg.4733"/>
<dbReference type="Gene3D" id="3.40.710.10">
    <property type="entry name" value="DD-peptidase/beta-lactamase superfamily"/>
    <property type="match status" value="1"/>
</dbReference>
<dbReference type="PANTHER" id="PTHR46825:SF9">
    <property type="entry name" value="BETA-LACTAMASE-RELATED DOMAIN-CONTAINING PROTEIN"/>
    <property type="match status" value="1"/>
</dbReference>
<name>H3SLW2_9BACL</name>
<reference evidence="4 5" key="1">
    <citation type="journal article" date="2012" name="J. Bacteriol.">
        <title>Genome Sequence of the Pattern-Forming Social Bacterium Paenibacillus dendritiformis C454 Chiral Morphotype.</title>
        <authorList>
            <person name="Sirota-Madi A."/>
            <person name="Olender T."/>
            <person name="Helman Y."/>
            <person name="Brainis I."/>
            <person name="Finkelshtein A."/>
            <person name="Roth D."/>
            <person name="Hagai E."/>
            <person name="Leshkowitz D."/>
            <person name="Brodsky L."/>
            <person name="Galatenko V."/>
            <person name="Nikolaev V."/>
            <person name="Gutnick D.L."/>
            <person name="Lancet D."/>
            <person name="Ben-Jacob E."/>
        </authorList>
    </citation>
    <scope>NUCLEOTIDE SEQUENCE [LARGE SCALE GENOMIC DNA]</scope>
    <source>
        <strain evidence="4 5">C454</strain>
    </source>
</reference>
<evidence type="ECO:0000313" key="4">
    <source>
        <dbReference type="EMBL" id="EHQ59950.1"/>
    </source>
</evidence>
<evidence type="ECO:0000256" key="1">
    <source>
        <dbReference type="SAM" id="Phobius"/>
    </source>
</evidence>
<dbReference type="InterPro" id="IPR050491">
    <property type="entry name" value="AmpC-like"/>
</dbReference>
<dbReference type="AlphaFoldDB" id="H3SLW2"/>
<evidence type="ECO:0000256" key="2">
    <source>
        <dbReference type="SAM" id="SignalP"/>
    </source>
</evidence>
<keyword evidence="1" id="KW-0812">Transmembrane</keyword>
<keyword evidence="1" id="KW-0472">Membrane</keyword>
<dbReference type="STRING" id="1131935.PDENDC454_22744"/>
<feature type="transmembrane region" description="Helical" evidence="1">
    <location>
        <begin position="621"/>
        <end position="640"/>
    </location>
</feature>
<evidence type="ECO:0000259" key="3">
    <source>
        <dbReference type="Pfam" id="PF00144"/>
    </source>
</evidence>
<gene>
    <name evidence="4" type="ORF">PDENDC454_22744</name>
</gene>